<dbReference type="AlphaFoldDB" id="A0A7S1VXN4"/>
<accession>A0A7S1VXN4</accession>
<feature type="compositionally biased region" description="Basic and acidic residues" evidence="2">
    <location>
        <begin position="226"/>
        <end position="235"/>
    </location>
</feature>
<evidence type="ECO:0000256" key="2">
    <source>
        <dbReference type="SAM" id="MobiDB-lite"/>
    </source>
</evidence>
<sequence>MGGVFSKQKPLKEQLRENKRMITRAIRELDREKRSLEKEEQRLTIEIKKMAKENQMKAVKIMAKDLVRTRQYITKFIEMRSHLQGCALKLQTVKSHAAMAEAMANTAKAMHKMNKAVDVPAITKMMAEFEKENMKSEMMQEIMGDAIDDVMEGEENEEEEEKIVNQVLDEIGIDIQGEVPNAPAMGLASEMPVVAEGGKVAVGLGGGGGGDDNTNNNGGGDAGDGGSDRLTDLEARLNNLKR</sequence>
<reference evidence="3" key="1">
    <citation type="submission" date="2021-01" db="EMBL/GenBank/DDBJ databases">
        <authorList>
            <person name="Corre E."/>
            <person name="Pelletier E."/>
            <person name="Niang G."/>
            <person name="Scheremetjew M."/>
            <person name="Finn R."/>
            <person name="Kale V."/>
            <person name="Holt S."/>
            <person name="Cochrane G."/>
            <person name="Meng A."/>
            <person name="Brown T."/>
            <person name="Cohen L."/>
        </authorList>
    </citation>
    <scope>NUCLEOTIDE SEQUENCE</scope>
    <source>
        <strain evidence="3">FE7</strain>
    </source>
</reference>
<protein>
    <recommendedName>
        <fullName evidence="4">Charged multivesicular body protein 2A</fullName>
    </recommendedName>
</protein>
<evidence type="ECO:0008006" key="4">
    <source>
        <dbReference type="Google" id="ProtNLM"/>
    </source>
</evidence>
<dbReference type="Pfam" id="PF03357">
    <property type="entry name" value="Snf7"/>
    <property type="match status" value="1"/>
</dbReference>
<dbReference type="PANTHER" id="PTHR10476">
    <property type="entry name" value="CHARGED MULTIVESICULAR BODY PROTEIN"/>
    <property type="match status" value="1"/>
</dbReference>
<organism evidence="3">
    <name type="scientific">Skeletonema marinoi</name>
    <dbReference type="NCBI Taxonomy" id="267567"/>
    <lineage>
        <taxon>Eukaryota</taxon>
        <taxon>Sar</taxon>
        <taxon>Stramenopiles</taxon>
        <taxon>Ochrophyta</taxon>
        <taxon>Bacillariophyta</taxon>
        <taxon>Coscinodiscophyceae</taxon>
        <taxon>Thalassiosirophycidae</taxon>
        <taxon>Thalassiosirales</taxon>
        <taxon>Skeletonemataceae</taxon>
        <taxon>Skeletonema</taxon>
        <taxon>Skeletonema marinoi-dohrnii complex</taxon>
    </lineage>
</organism>
<feature type="region of interest" description="Disordered" evidence="2">
    <location>
        <begin position="200"/>
        <end position="242"/>
    </location>
</feature>
<dbReference type="GO" id="GO:0007034">
    <property type="term" value="P:vacuolar transport"/>
    <property type="evidence" value="ECO:0007669"/>
    <property type="project" value="InterPro"/>
</dbReference>
<evidence type="ECO:0000313" key="3">
    <source>
        <dbReference type="EMBL" id="CAD9312782.1"/>
    </source>
</evidence>
<keyword evidence="1" id="KW-0175">Coiled coil</keyword>
<feature type="compositionally biased region" description="Gly residues" evidence="2">
    <location>
        <begin position="203"/>
        <end position="225"/>
    </location>
</feature>
<feature type="coiled-coil region" evidence="1">
    <location>
        <begin position="12"/>
        <end position="53"/>
    </location>
</feature>
<gene>
    <name evidence="3" type="ORF">SMAR1039_LOCUS143</name>
</gene>
<evidence type="ECO:0000256" key="1">
    <source>
        <dbReference type="SAM" id="Coils"/>
    </source>
</evidence>
<proteinExistence type="predicted"/>
<dbReference type="EMBL" id="HBGM01000236">
    <property type="protein sequence ID" value="CAD9312782.1"/>
    <property type="molecule type" value="Transcribed_RNA"/>
</dbReference>
<dbReference type="InterPro" id="IPR005024">
    <property type="entry name" value="Snf7_fam"/>
</dbReference>
<dbReference type="Gene3D" id="6.10.140.1230">
    <property type="match status" value="1"/>
</dbReference>
<name>A0A7S1VXN4_9STRA</name>